<feature type="region of interest" description="Disordered" evidence="1">
    <location>
        <begin position="158"/>
        <end position="209"/>
    </location>
</feature>
<dbReference type="AlphaFoldDB" id="A0A836CCN1"/>
<feature type="compositionally biased region" description="Low complexity" evidence="1">
    <location>
        <begin position="158"/>
        <end position="168"/>
    </location>
</feature>
<sequence>MRSAASFCWTVVTARTVLWRRLHQCPFPRRAPAVHEEQQRQQLPVRARNDPCHGNGCIQRPGKVAGVEEVRQWQAENPDVQGDHDAEEQGLRQRATGASNKPVAEVCGYKPARGKGAGKYAVRYEGEAGSTAWKSFTALCKMGAEPLVRRFEDARAAANMNANSSRDAAPAKEPNTPKRPADRGRRKSAGGAAAAEAPRAVRRSSRERQPVCRLDMDAISRDSISADAARALTDHSAMVKYVLQVYYRGGRAKGYEVEFADGSQGWLHHDSFKRMGLLSKFPPHWLVANDGLTA</sequence>
<feature type="region of interest" description="Disordered" evidence="1">
    <location>
        <begin position="76"/>
        <end position="99"/>
    </location>
</feature>
<reference evidence="2" key="1">
    <citation type="submission" date="2021-02" db="EMBL/GenBank/DDBJ databases">
        <title>First Annotated Genome of the Yellow-green Alga Tribonema minus.</title>
        <authorList>
            <person name="Mahan K.M."/>
        </authorList>
    </citation>
    <scope>NUCLEOTIDE SEQUENCE</scope>
    <source>
        <strain evidence="2">UTEX B ZZ1240</strain>
    </source>
</reference>
<proteinExistence type="predicted"/>
<name>A0A836CCN1_9STRA</name>
<organism evidence="2 3">
    <name type="scientific">Tribonema minus</name>
    <dbReference type="NCBI Taxonomy" id="303371"/>
    <lineage>
        <taxon>Eukaryota</taxon>
        <taxon>Sar</taxon>
        <taxon>Stramenopiles</taxon>
        <taxon>Ochrophyta</taxon>
        <taxon>PX clade</taxon>
        <taxon>Xanthophyceae</taxon>
        <taxon>Tribonematales</taxon>
        <taxon>Tribonemataceae</taxon>
        <taxon>Tribonema</taxon>
    </lineage>
</organism>
<protein>
    <submittedName>
        <fullName evidence="2">Uncharacterized protein</fullName>
    </submittedName>
</protein>
<dbReference type="Proteomes" id="UP000664859">
    <property type="component" value="Unassembled WGS sequence"/>
</dbReference>
<comment type="caution">
    <text evidence="2">The sequence shown here is derived from an EMBL/GenBank/DDBJ whole genome shotgun (WGS) entry which is preliminary data.</text>
</comment>
<feature type="compositionally biased region" description="Basic and acidic residues" evidence="1">
    <location>
        <begin position="81"/>
        <end position="91"/>
    </location>
</feature>
<evidence type="ECO:0000256" key="1">
    <source>
        <dbReference type="SAM" id="MobiDB-lite"/>
    </source>
</evidence>
<gene>
    <name evidence="2" type="ORF">JKP88DRAFT_323333</name>
</gene>
<dbReference type="EMBL" id="JAFCMP010000361">
    <property type="protein sequence ID" value="KAG5180732.1"/>
    <property type="molecule type" value="Genomic_DNA"/>
</dbReference>
<accession>A0A836CCN1</accession>
<keyword evidence="3" id="KW-1185">Reference proteome</keyword>
<evidence type="ECO:0000313" key="2">
    <source>
        <dbReference type="EMBL" id="KAG5180732.1"/>
    </source>
</evidence>
<evidence type="ECO:0000313" key="3">
    <source>
        <dbReference type="Proteomes" id="UP000664859"/>
    </source>
</evidence>
<feature type="compositionally biased region" description="Low complexity" evidence="1">
    <location>
        <begin position="189"/>
        <end position="198"/>
    </location>
</feature>